<organism evidence="1 2">
    <name type="scientific">Corchorus capsularis</name>
    <name type="common">Jute</name>
    <dbReference type="NCBI Taxonomy" id="210143"/>
    <lineage>
        <taxon>Eukaryota</taxon>
        <taxon>Viridiplantae</taxon>
        <taxon>Streptophyta</taxon>
        <taxon>Embryophyta</taxon>
        <taxon>Tracheophyta</taxon>
        <taxon>Spermatophyta</taxon>
        <taxon>Magnoliopsida</taxon>
        <taxon>eudicotyledons</taxon>
        <taxon>Gunneridae</taxon>
        <taxon>Pentapetalae</taxon>
        <taxon>rosids</taxon>
        <taxon>malvids</taxon>
        <taxon>Malvales</taxon>
        <taxon>Malvaceae</taxon>
        <taxon>Grewioideae</taxon>
        <taxon>Apeibeae</taxon>
        <taxon>Corchorus</taxon>
    </lineage>
</organism>
<gene>
    <name evidence="1" type="ORF">CCACVL1_03636</name>
</gene>
<name>A0A1R3JY78_COCAP</name>
<keyword evidence="2" id="KW-1185">Reference proteome</keyword>
<dbReference type="EMBL" id="AWWV01006790">
    <property type="protein sequence ID" value="OMO99781.1"/>
    <property type="molecule type" value="Genomic_DNA"/>
</dbReference>
<evidence type="ECO:0000313" key="1">
    <source>
        <dbReference type="EMBL" id="OMO99781.1"/>
    </source>
</evidence>
<dbReference type="Proteomes" id="UP000188268">
    <property type="component" value="Unassembled WGS sequence"/>
</dbReference>
<sequence>MDKPDPQMVNNSVTDAQAK</sequence>
<protein>
    <submittedName>
        <fullName evidence="1">Uncharacterized protein</fullName>
    </submittedName>
</protein>
<reference evidence="1 2" key="1">
    <citation type="submission" date="2013-09" db="EMBL/GenBank/DDBJ databases">
        <title>Corchorus capsularis genome sequencing.</title>
        <authorList>
            <person name="Alam M."/>
            <person name="Haque M.S."/>
            <person name="Islam M.S."/>
            <person name="Emdad E.M."/>
            <person name="Islam M.M."/>
            <person name="Ahmed B."/>
            <person name="Halim A."/>
            <person name="Hossen Q.M.M."/>
            <person name="Hossain M.Z."/>
            <person name="Ahmed R."/>
            <person name="Khan M.M."/>
            <person name="Islam R."/>
            <person name="Rashid M.M."/>
            <person name="Khan S.A."/>
            <person name="Rahman M.S."/>
            <person name="Alam M."/>
        </authorList>
    </citation>
    <scope>NUCLEOTIDE SEQUENCE [LARGE SCALE GENOMIC DNA]</scope>
    <source>
        <strain evidence="2">cv. CVL-1</strain>
        <tissue evidence="1">Whole seedling</tissue>
    </source>
</reference>
<accession>A0A1R3JY78</accession>
<dbReference type="AlphaFoldDB" id="A0A1R3JY78"/>
<proteinExistence type="predicted"/>
<evidence type="ECO:0000313" key="2">
    <source>
        <dbReference type="Proteomes" id="UP000188268"/>
    </source>
</evidence>
<comment type="caution">
    <text evidence="1">The sequence shown here is derived from an EMBL/GenBank/DDBJ whole genome shotgun (WGS) entry which is preliminary data.</text>
</comment>